<dbReference type="InterPro" id="IPR036691">
    <property type="entry name" value="Endo/exonu/phosph_ase_sf"/>
</dbReference>
<keyword evidence="4" id="KW-1185">Reference proteome</keyword>
<dbReference type="CDD" id="cd09076">
    <property type="entry name" value="L1-EN"/>
    <property type="match status" value="1"/>
</dbReference>
<dbReference type="Proteomes" id="UP000193067">
    <property type="component" value="Unassembled WGS sequence"/>
</dbReference>
<organism evidence="3 4">
    <name type="scientific">Trametes coccinea (strain BRFM310)</name>
    <name type="common">Pycnoporus coccineus</name>
    <dbReference type="NCBI Taxonomy" id="1353009"/>
    <lineage>
        <taxon>Eukaryota</taxon>
        <taxon>Fungi</taxon>
        <taxon>Dikarya</taxon>
        <taxon>Basidiomycota</taxon>
        <taxon>Agaricomycotina</taxon>
        <taxon>Agaricomycetes</taxon>
        <taxon>Polyporales</taxon>
        <taxon>Polyporaceae</taxon>
        <taxon>Trametes</taxon>
    </lineage>
</organism>
<dbReference type="Gene3D" id="3.60.10.10">
    <property type="entry name" value="Endonuclease/exonuclease/phosphatase"/>
    <property type="match status" value="1"/>
</dbReference>
<dbReference type="Pfam" id="PF03372">
    <property type="entry name" value="Exo_endo_phos"/>
    <property type="match status" value="1"/>
</dbReference>
<sequence length="642" mass="74071">MRGGERQEWGRTSGVRDEARASRRGGSKGLQDRKARKLEMRIATLNLNGFGNLIRDHDDNKWSTMYRMIKEQRIAILMVQETHLTEERCNELRRIFASKIKIMHSEHPLTPTTKEGVAFVLNKSIINTAGAKVRTIVPGRALQLSIEWRDGKMRHLLCIYAPTSNGQTERKTFFENVKTFYAENADVPKPHLMAGDFNVTESELDRSPHRPNRSDNSMGALEDLKLSLNLMSTDGWRMTYPTKKDYTFFRKSNGISAMSRLDRIYVRSDVFPWTRNWDIRPVGVRTDHSLVSVCMTTPRSPEVGRGRSLFPLQLLGNKALKKEMKECGVRAMQELSKIREQGRTVGSNPQIVLHILKTEWMELARKREKAMMPKLVGEIEGLEKELRRRKNAESPNEEEWNDDIEAATRHLKASKESKLKVQQYASRAKHRKDGERPTKYWTRLHKEQKPRELIPALVIPGAVNVAGERVYEENADRMAELARAHFDKVQVDSLPDPDGRNRSSDIMEVMENVTARLTEEQQVRVGSDITWDDCEEALIGAKNGTAPGLDGVQYEVWKTMHERFKEDRRHPERTKVDVVDILREAFLDMQKYGVSERTDFAQGWMSPIYKEKGERTDIVNYRPITLLNTDYKLLTKVLAIRL</sequence>
<protein>
    <submittedName>
        <fullName evidence="3">DNase I-like protein</fullName>
    </submittedName>
</protein>
<dbReference type="EMBL" id="KZ084103">
    <property type="protein sequence ID" value="OSD02735.1"/>
    <property type="molecule type" value="Genomic_DNA"/>
</dbReference>
<dbReference type="InterPro" id="IPR005135">
    <property type="entry name" value="Endo/exonuclease/phosphatase"/>
</dbReference>
<feature type="region of interest" description="Disordered" evidence="1">
    <location>
        <begin position="1"/>
        <end position="34"/>
    </location>
</feature>
<feature type="non-terminal residue" evidence="3">
    <location>
        <position position="642"/>
    </location>
</feature>
<feature type="compositionally biased region" description="Basic and acidic residues" evidence="1">
    <location>
        <begin position="1"/>
        <end position="21"/>
    </location>
</feature>
<gene>
    <name evidence="3" type="ORF">PYCCODRAFT_1366675</name>
</gene>
<dbReference type="STRING" id="1353009.A0A1Y2INP2"/>
<reference evidence="3 4" key="1">
    <citation type="journal article" date="2015" name="Biotechnol. Biofuels">
        <title>Enhanced degradation of softwood versus hardwood by the white-rot fungus Pycnoporus coccineus.</title>
        <authorList>
            <person name="Couturier M."/>
            <person name="Navarro D."/>
            <person name="Chevret D."/>
            <person name="Henrissat B."/>
            <person name="Piumi F."/>
            <person name="Ruiz-Duenas F.J."/>
            <person name="Martinez A.T."/>
            <person name="Grigoriev I.V."/>
            <person name="Riley R."/>
            <person name="Lipzen A."/>
            <person name="Berrin J.G."/>
            <person name="Master E.R."/>
            <person name="Rosso M.N."/>
        </authorList>
    </citation>
    <scope>NUCLEOTIDE SEQUENCE [LARGE SCALE GENOMIC DNA]</scope>
    <source>
        <strain evidence="3 4">BRFM310</strain>
    </source>
</reference>
<name>A0A1Y2INP2_TRAC3</name>
<accession>A0A1Y2INP2</accession>
<dbReference type="SUPFAM" id="SSF56219">
    <property type="entry name" value="DNase I-like"/>
    <property type="match status" value="1"/>
</dbReference>
<feature type="domain" description="Endonuclease/exonuclease/phosphatase" evidence="2">
    <location>
        <begin position="43"/>
        <end position="277"/>
    </location>
</feature>
<feature type="region of interest" description="Disordered" evidence="1">
    <location>
        <begin position="415"/>
        <end position="435"/>
    </location>
</feature>
<dbReference type="AlphaFoldDB" id="A0A1Y2INP2"/>
<evidence type="ECO:0000259" key="2">
    <source>
        <dbReference type="Pfam" id="PF03372"/>
    </source>
</evidence>
<proteinExistence type="predicted"/>
<dbReference type="PANTHER" id="PTHR19446">
    <property type="entry name" value="REVERSE TRANSCRIPTASES"/>
    <property type="match status" value="1"/>
</dbReference>
<evidence type="ECO:0000313" key="3">
    <source>
        <dbReference type="EMBL" id="OSD02735.1"/>
    </source>
</evidence>
<dbReference type="GO" id="GO:0003824">
    <property type="term" value="F:catalytic activity"/>
    <property type="evidence" value="ECO:0007669"/>
    <property type="project" value="InterPro"/>
</dbReference>
<evidence type="ECO:0000256" key="1">
    <source>
        <dbReference type="SAM" id="MobiDB-lite"/>
    </source>
</evidence>
<evidence type="ECO:0000313" key="4">
    <source>
        <dbReference type="Proteomes" id="UP000193067"/>
    </source>
</evidence>
<dbReference type="OrthoDB" id="2751000at2759"/>